<dbReference type="EMBL" id="CP061839">
    <property type="protein sequence ID" value="QOW61868.1"/>
    <property type="molecule type" value="Genomic_DNA"/>
</dbReference>
<dbReference type="NCBIfam" id="NF009749">
    <property type="entry name" value="PRK13259.1"/>
    <property type="match status" value="1"/>
</dbReference>
<dbReference type="InterPro" id="IPR036751">
    <property type="entry name" value="SpoVG_sf"/>
</dbReference>
<dbReference type="GeneID" id="301090091"/>
<evidence type="ECO:0000256" key="1">
    <source>
        <dbReference type="HAMAP-Rule" id="MF_00819"/>
    </source>
</evidence>
<comment type="function">
    <text evidence="1">Could be involved in septation.</text>
</comment>
<keyword evidence="1" id="KW-0717">Septation</keyword>
<dbReference type="Gene3D" id="3.30.1120.40">
    <property type="entry name" value="Stage V sporulation protein G"/>
    <property type="match status" value="1"/>
</dbReference>
<dbReference type="GO" id="GO:0000917">
    <property type="term" value="P:division septum assembly"/>
    <property type="evidence" value="ECO:0007669"/>
    <property type="project" value="UniProtKB-KW"/>
</dbReference>
<protein>
    <recommendedName>
        <fullName evidence="1">Putative septation protein SpoVG</fullName>
    </recommendedName>
</protein>
<dbReference type="PANTHER" id="PTHR38429">
    <property type="entry name" value="SEPTATION PROTEIN SPOVG-RELATED"/>
    <property type="match status" value="1"/>
</dbReference>
<comment type="similarity">
    <text evidence="1">Belongs to the SpoVG family.</text>
</comment>
<name>A0A7S6WR88_9SPIR</name>
<dbReference type="InterPro" id="IPR007170">
    <property type="entry name" value="SpoVG"/>
</dbReference>
<dbReference type="SUPFAM" id="SSF160537">
    <property type="entry name" value="SpoVG-like"/>
    <property type="match status" value="1"/>
</dbReference>
<dbReference type="GO" id="GO:0030435">
    <property type="term" value="P:sporulation resulting in formation of a cellular spore"/>
    <property type="evidence" value="ECO:0007669"/>
    <property type="project" value="InterPro"/>
</dbReference>
<dbReference type="Proteomes" id="UP000593915">
    <property type="component" value="Chromosome"/>
</dbReference>
<dbReference type="AlphaFoldDB" id="A0A7S6WR88"/>
<dbReference type="RefSeq" id="WP_020965327.1">
    <property type="nucleotide sequence ID" value="NZ_CP045670.1"/>
</dbReference>
<dbReference type="PANTHER" id="PTHR38429:SF1">
    <property type="entry name" value="SEPTATION PROTEIN SPOVG-RELATED"/>
    <property type="match status" value="1"/>
</dbReference>
<gene>
    <name evidence="1 2" type="primary">spoVG</name>
    <name evidence="2" type="ORF">IFE08_05765</name>
</gene>
<accession>A0A7S6WR88</accession>
<organism evidence="2 3">
    <name type="scientific">Treponema pedis</name>
    <dbReference type="NCBI Taxonomy" id="409322"/>
    <lineage>
        <taxon>Bacteria</taxon>
        <taxon>Pseudomonadati</taxon>
        <taxon>Spirochaetota</taxon>
        <taxon>Spirochaetia</taxon>
        <taxon>Spirochaetales</taxon>
        <taxon>Treponemataceae</taxon>
        <taxon>Treponema</taxon>
    </lineage>
</organism>
<keyword evidence="1" id="KW-0131">Cell cycle</keyword>
<proteinExistence type="inferred from homology"/>
<keyword evidence="1" id="KW-0132">Cell division</keyword>
<sequence length="84" mass="9328">MEITEVRVQKIDSGNSLKAYASVTFDNCFVVHNIRIIEGKSGLYVGMPSKKLTSGEFKNIAHPISSEFRDILTKAIFDAYNKGS</sequence>
<evidence type="ECO:0000313" key="2">
    <source>
        <dbReference type="EMBL" id="QOW61868.1"/>
    </source>
</evidence>
<evidence type="ECO:0000313" key="3">
    <source>
        <dbReference type="Proteomes" id="UP000593915"/>
    </source>
</evidence>
<reference evidence="2 3" key="1">
    <citation type="submission" date="2020-09" db="EMBL/GenBank/DDBJ databases">
        <title>Characterization of Treponema spp. from bovine digital dermatitis in Korea.</title>
        <authorList>
            <person name="Espiritu H.M."/>
            <person name="Cho Y.I."/>
            <person name="Mamuad L."/>
        </authorList>
    </citation>
    <scope>NUCLEOTIDE SEQUENCE [LARGE SCALE GENOMIC DNA]</scope>
    <source>
        <strain evidence="2 3">KS1</strain>
    </source>
</reference>
<dbReference type="Pfam" id="PF04026">
    <property type="entry name" value="SpoVG"/>
    <property type="match status" value="1"/>
</dbReference>
<dbReference type="HAMAP" id="MF_00819">
    <property type="entry name" value="SpoVG"/>
    <property type="match status" value="1"/>
</dbReference>